<dbReference type="Gene3D" id="3.40.630.30">
    <property type="match status" value="1"/>
</dbReference>
<proteinExistence type="predicted"/>
<dbReference type="SUPFAM" id="SSF55729">
    <property type="entry name" value="Acyl-CoA N-acyltransferases (Nat)"/>
    <property type="match status" value="1"/>
</dbReference>
<protein>
    <recommendedName>
        <fullName evidence="3">N-acetyltransferase</fullName>
    </recommendedName>
</protein>
<dbReference type="Proteomes" id="UP000646308">
    <property type="component" value="Unassembled WGS sequence"/>
</dbReference>
<dbReference type="RefSeq" id="WP_167697041.1">
    <property type="nucleotide sequence ID" value="NZ_WMFL01000064.1"/>
</dbReference>
<dbReference type="AlphaFoldDB" id="A0AAW9YSH6"/>
<evidence type="ECO:0000313" key="2">
    <source>
        <dbReference type="Proteomes" id="UP000646308"/>
    </source>
</evidence>
<gene>
    <name evidence="1" type="ORF">GLV84_04960</name>
</gene>
<name>A0AAW9YSH6_9STAP</name>
<dbReference type="InterPro" id="IPR016181">
    <property type="entry name" value="Acyl_CoA_acyltransferase"/>
</dbReference>
<sequence length="172" mass="20082">MTTITEQGHQLFKALSNSVAFRKHVKTNQDEVIKGAFISVFLSPSEPQLTFVKKVIQLHKKYYLYCDSGDFLIFVKDFKGMVKFNIRKPNIKFKRHFNGKWMIEIDNLNSLKKGYGKMLLEEVLTIADEIKCEVCLWTENQSNTDYFKKFGFESYGCIGDAKENLMIKRQVK</sequence>
<dbReference type="EMBL" id="WMFL01000064">
    <property type="protein sequence ID" value="NJI02209.1"/>
    <property type="molecule type" value="Genomic_DNA"/>
</dbReference>
<accession>A0AAW9YSH6</accession>
<evidence type="ECO:0008006" key="3">
    <source>
        <dbReference type="Google" id="ProtNLM"/>
    </source>
</evidence>
<organism evidence="1 2">
    <name type="scientific">Staphylococcus agnetis</name>
    <dbReference type="NCBI Taxonomy" id="985762"/>
    <lineage>
        <taxon>Bacteria</taxon>
        <taxon>Bacillati</taxon>
        <taxon>Bacillota</taxon>
        <taxon>Bacilli</taxon>
        <taxon>Bacillales</taxon>
        <taxon>Staphylococcaceae</taxon>
        <taxon>Staphylococcus</taxon>
    </lineage>
</organism>
<reference evidence="1" key="1">
    <citation type="submission" date="2019-11" db="EMBL/GenBank/DDBJ databases">
        <title>Whole genome comparisons of Staphylococcus agnetis isolates from cattle and chickens.</title>
        <authorList>
            <person name="Rhoads D."/>
            <person name="Shwani A."/>
            <person name="Adkins P."/>
            <person name="Calcutt M."/>
            <person name="Middleton J."/>
        </authorList>
    </citation>
    <scope>NUCLEOTIDE SEQUENCE</scope>
    <source>
        <strain evidence="1">1387</strain>
    </source>
</reference>
<comment type="caution">
    <text evidence="1">The sequence shown here is derived from an EMBL/GenBank/DDBJ whole genome shotgun (WGS) entry which is preliminary data.</text>
</comment>
<evidence type="ECO:0000313" key="1">
    <source>
        <dbReference type="EMBL" id="NJI02209.1"/>
    </source>
</evidence>